<protein>
    <submittedName>
        <fullName evidence="1">Uncharacterized protein</fullName>
    </submittedName>
</protein>
<organism evidence="1">
    <name type="scientific">marine sediment metagenome</name>
    <dbReference type="NCBI Taxonomy" id="412755"/>
    <lineage>
        <taxon>unclassified sequences</taxon>
        <taxon>metagenomes</taxon>
        <taxon>ecological metagenomes</taxon>
    </lineage>
</organism>
<sequence>MIRSCEDVETLNDFYEFARSWHNTRKMGLKETTNMTSWGRINLIDPELFFTLQTGEADD</sequence>
<proteinExistence type="predicted"/>
<dbReference type="AlphaFoldDB" id="A0A0F9LZU9"/>
<accession>A0A0F9LZU9</accession>
<gene>
    <name evidence="1" type="ORF">LCGC14_1445710</name>
</gene>
<evidence type="ECO:0000313" key="1">
    <source>
        <dbReference type="EMBL" id="KKM69945.1"/>
    </source>
</evidence>
<dbReference type="EMBL" id="LAZR01009906">
    <property type="protein sequence ID" value="KKM69945.1"/>
    <property type="molecule type" value="Genomic_DNA"/>
</dbReference>
<comment type="caution">
    <text evidence="1">The sequence shown here is derived from an EMBL/GenBank/DDBJ whole genome shotgun (WGS) entry which is preliminary data.</text>
</comment>
<reference evidence="1" key="1">
    <citation type="journal article" date="2015" name="Nature">
        <title>Complex archaea that bridge the gap between prokaryotes and eukaryotes.</title>
        <authorList>
            <person name="Spang A."/>
            <person name="Saw J.H."/>
            <person name="Jorgensen S.L."/>
            <person name="Zaremba-Niedzwiedzka K."/>
            <person name="Martijn J."/>
            <person name="Lind A.E."/>
            <person name="van Eijk R."/>
            <person name="Schleper C."/>
            <person name="Guy L."/>
            <person name="Ettema T.J."/>
        </authorList>
    </citation>
    <scope>NUCLEOTIDE SEQUENCE</scope>
</reference>
<name>A0A0F9LZU9_9ZZZZ</name>